<proteinExistence type="predicted"/>
<dbReference type="PANTHER" id="PTHR37171">
    <property type="entry name" value="SERINE/THREONINE-PROTEIN KINASE YRZF-RELATED"/>
    <property type="match status" value="1"/>
</dbReference>
<name>A0A9N9CGV5_9GLOM</name>
<feature type="domain" description="Protein kinase" evidence="1">
    <location>
        <begin position="368"/>
        <end position="537"/>
    </location>
</feature>
<dbReference type="Gene3D" id="1.10.150.50">
    <property type="entry name" value="Transcription Factor, Ets-1"/>
    <property type="match status" value="1"/>
</dbReference>
<dbReference type="PROSITE" id="PS50011">
    <property type="entry name" value="PROTEIN_KINASE_DOM"/>
    <property type="match status" value="1"/>
</dbReference>
<dbReference type="GO" id="GO:0005524">
    <property type="term" value="F:ATP binding"/>
    <property type="evidence" value="ECO:0007669"/>
    <property type="project" value="InterPro"/>
</dbReference>
<comment type="caution">
    <text evidence="2">The sequence shown here is derived from an EMBL/GenBank/DDBJ whole genome shotgun (WGS) entry which is preliminary data.</text>
</comment>
<reference evidence="2" key="1">
    <citation type="submission" date="2021-06" db="EMBL/GenBank/DDBJ databases">
        <authorList>
            <person name="Kallberg Y."/>
            <person name="Tangrot J."/>
            <person name="Rosling A."/>
        </authorList>
    </citation>
    <scope>NUCLEOTIDE SEQUENCE</scope>
    <source>
        <strain evidence="2">AZ414A</strain>
    </source>
</reference>
<dbReference type="PANTHER" id="PTHR37171:SF1">
    <property type="entry name" value="SERINE_THREONINE-PROTEIN KINASE YRZF-RELATED"/>
    <property type="match status" value="1"/>
</dbReference>
<evidence type="ECO:0000313" key="2">
    <source>
        <dbReference type="EMBL" id="CAG8601263.1"/>
    </source>
</evidence>
<evidence type="ECO:0000313" key="3">
    <source>
        <dbReference type="Proteomes" id="UP000789706"/>
    </source>
</evidence>
<sequence length="537" mass="61380">MSFNVAGSSTSVPVIPSSDLPTVEEVRGFNAEELNGFLKKRLNNIDNHIDTLTAQEVEGVAFLALKYEMLVNPPLNIPIGPAVKLVELINDIQGELLTEQELFRIVLPLPILRPNTTTTMTLSSSRKVPNDPLESWDFLTYAFNASLNLNTNTRRYNRPTNIEIVLASENTTVEGFLRTMEVFNEQRLLDLTRPEKWCRCEFFRQTVKGHPDFIRCSAENKQQLLRREFTRLLAVSEAKPEWLIRSLLGEEELYTAYNIAVTAVDDGTDSYTKYQKIIRIVRQMFGYMVINDMQFGLLTSYVRTWFFCRQPENPNSLYISPAVSTNQNHTSVQASFLESMKVIIRNVSRKGKEKMQLRDMKNYDRNQFSFGDMLGNGRSGAVFTAKLCGKTGALKIADLYKNENLLKEMLNEIKIYHGPLKEIQGIYIPKLLKFGVLHEAFVFIFTSFAGESFAELGNKLTKEEKQLAIEGLRAIHIRGVMHGDVRLENIMVKEKNLTGKNCVWWIDFALSKIGNAKELDREMFELKRLLGINIKNS</sequence>
<accession>A0A9N9CGV5</accession>
<dbReference type="AlphaFoldDB" id="A0A9N9CGV5"/>
<dbReference type="Pfam" id="PF00069">
    <property type="entry name" value="Pkinase"/>
    <property type="match status" value="1"/>
</dbReference>
<dbReference type="InterPro" id="IPR013761">
    <property type="entry name" value="SAM/pointed_sf"/>
</dbReference>
<dbReference type="InterPro" id="IPR000719">
    <property type="entry name" value="Prot_kinase_dom"/>
</dbReference>
<dbReference type="InterPro" id="IPR008266">
    <property type="entry name" value="Tyr_kinase_AS"/>
</dbReference>
<keyword evidence="3" id="KW-1185">Reference proteome</keyword>
<dbReference type="GO" id="GO:0004672">
    <property type="term" value="F:protein kinase activity"/>
    <property type="evidence" value="ECO:0007669"/>
    <property type="project" value="InterPro"/>
</dbReference>
<dbReference type="Proteomes" id="UP000789706">
    <property type="component" value="Unassembled WGS sequence"/>
</dbReference>
<dbReference type="EMBL" id="CAJVPK010001884">
    <property type="protein sequence ID" value="CAG8601263.1"/>
    <property type="molecule type" value="Genomic_DNA"/>
</dbReference>
<dbReference type="InterPro" id="IPR052396">
    <property type="entry name" value="Meiotic_Drive_Suppr_Kinase"/>
</dbReference>
<organism evidence="2 3">
    <name type="scientific">Diversispora eburnea</name>
    <dbReference type="NCBI Taxonomy" id="1213867"/>
    <lineage>
        <taxon>Eukaryota</taxon>
        <taxon>Fungi</taxon>
        <taxon>Fungi incertae sedis</taxon>
        <taxon>Mucoromycota</taxon>
        <taxon>Glomeromycotina</taxon>
        <taxon>Glomeromycetes</taxon>
        <taxon>Diversisporales</taxon>
        <taxon>Diversisporaceae</taxon>
        <taxon>Diversispora</taxon>
    </lineage>
</organism>
<dbReference type="SUPFAM" id="SSF56112">
    <property type="entry name" value="Protein kinase-like (PK-like)"/>
    <property type="match status" value="1"/>
</dbReference>
<dbReference type="OrthoDB" id="10020333at2759"/>
<evidence type="ECO:0000259" key="1">
    <source>
        <dbReference type="PROSITE" id="PS50011"/>
    </source>
</evidence>
<dbReference type="Gene3D" id="1.10.510.10">
    <property type="entry name" value="Transferase(Phosphotransferase) domain 1"/>
    <property type="match status" value="1"/>
</dbReference>
<gene>
    <name evidence="2" type="ORF">DEBURN_LOCUS9530</name>
</gene>
<dbReference type="PROSITE" id="PS00109">
    <property type="entry name" value="PROTEIN_KINASE_TYR"/>
    <property type="match status" value="1"/>
</dbReference>
<protein>
    <submittedName>
        <fullName evidence="2">1975_t:CDS:1</fullName>
    </submittedName>
</protein>
<dbReference type="InterPro" id="IPR011009">
    <property type="entry name" value="Kinase-like_dom_sf"/>
</dbReference>